<name>A0A6L5A2B5_PEDPE</name>
<gene>
    <name evidence="5" type="ORF">GBO79_05965</name>
    <name evidence="6" type="ORF">ITQ97_06275</name>
</gene>
<evidence type="ECO:0000256" key="2">
    <source>
        <dbReference type="ARBA" id="ARBA00023315"/>
    </source>
</evidence>
<evidence type="ECO:0000259" key="4">
    <source>
        <dbReference type="Pfam" id="PF13302"/>
    </source>
</evidence>
<organism evidence="6 8">
    <name type="scientific">Pediococcus pentosaceus</name>
    <dbReference type="NCBI Taxonomy" id="1255"/>
    <lineage>
        <taxon>Bacteria</taxon>
        <taxon>Bacillati</taxon>
        <taxon>Bacillota</taxon>
        <taxon>Bacilli</taxon>
        <taxon>Lactobacillales</taxon>
        <taxon>Lactobacillaceae</taxon>
        <taxon>Pediococcus</taxon>
    </lineage>
</organism>
<reference evidence="5" key="1">
    <citation type="submission" date="2019-10" db="EMBL/GenBank/DDBJ databases">
        <authorList>
            <person name="Irmler S."/>
            <person name="Berthoud H."/>
            <person name="Roetschi A."/>
            <person name="Arias E."/>
            <person name="Shani N."/>
            <person name="Wuethrich D."/>
            <person name="Bruggmann R."/>
        </authorList>
    </citation>
    <scope>NUCLEOTIDE SEQUENCE</scope>
    <source>
        <strain evidence="5">FAM13073</strain>
    </source>
</reference>
<dbReference type="EMBL" id="JADOFV010000003">
    <property type="protein sequence ID" value="MBF7127411.1"/>
    <property type="molecule type" value="Genomic_DNA"/>
</dbReference>
<dbReference type="RefSeq" id="WP_060743337.1">
    <property type="nucleotide sequence ID" value="NZ_CP023655.1"/>
</dbReference>
<reference evidence="5" key="2">
    <citation type="submission" date="2019-12" db="EMBL/GenBank/DDBJ databases">
        <title>SpeciesPrimer: A bioinformatics pipeline dedicated to the design of qPCR primers for the quantification of bacterial species.</title>
        <authorList>
            <person name="Dreier M."/>
            <person name="Berthoud H."/>
            <person name="Shani N."/>
            <person name="Wechsler D."/>
            <person name="Junier P."/>
        </authorList>
    </citation>
    <scope>NUCLEOTIDE SEQUENCE</scope>
    <source>
        <strain evidence="5">FAM13073</strain>
    </source>
</reference>
<protein>
    <submittedName>
        <fullName evidence="6">GNAT family N-acetyltransferase</fullName>
    </submittedName>
</protein>
<dbReference type="Proteomes" id="UP000472573">
    <property type="component" value="Unassembled WGS sequence"/>
</dbReference>
<evidence type="ECO:0000313" key="5">
    <source>
        <dbReference type="EMBL" id="KAF0413498.1"/>
    </source>
</evidence>
<dbReference type="Pfam" id="PF13302">
    <property type="entry name" value="Acetyltransf_3"/>
    <property type="match status" value="1"/>
</dbReference>
<evidence type="ECO:0000313" key="7">
    <source>
        <dbReference type="Proteomes" id="UP000472573"/>
    </source>
</evidence>
<dbReference type="InterPro" id="IPR000182">
    <property type="entry name" value="GNAT_dom"/>
</dbReference>
<dbReference type="PANTHER" id="PTHR43792:SF8">
    <property type="entry name" value="[RIBOSOMAL PROTEIN US5]-ALANINE N-ACETYLTRANSFERASE"/>
    <property type="match status" value="1"/>
</dbReference>
<keyword evidence="1" id="KW-0808">Transferase</keyword>
<dbReference type="AlphaFoldDB" id="A0A6L5A2B5"/>
<dbReference type="EMBL" id="WENB01000003">
    <property type="protein sequence ID" value="KAF0413498.1"/>
    <property type="molecule type" value="Genomic_DNA"/>
</dbReference>
<dbReference type="InterPro" id="IPR016181">
    <property type="entry name" value="Acyl_CoA_acyltransferase"/>
</dbReference>
<proteinExistence type="inferred from homology"/>
<dbReference type="GO" id="GO:0016747">
    <property type="term" value="F:acyltransferase activity, transferring groups other than amino-acyl groups"/>
    <property type="evidence" value="ECO:0007669"/>
    <property type="project" value="InterPro"/>
</dbReference>
<sequence length="185" mass="20924">MPISTKRLYLRHFTPDDAPSIYQYAKNPKIGPIAGWPVHTSVANSRQLIEQYLMQATIYAVTLKDNPDEAIGSVGLEIVNKGGGKFFMGANDAEIGYWIGEPFWGQGLIPEAAAAVIKDGFTTLGLSNIWCGYYDGNHQSKRVQMKLGFKPELTIDEMYNPILDDIRKEHFTKLKRTEWLRQNDQ</sequence>
<evidence type="ECO:0000313" key="6">
    <source>
        <dbReference type="EMBL" id="MBF7127411.1"/>
    </source>
</evidence>
<reference evidence="7" key="3">
    <citation type="submission" date="2020-03" db="EMBL/GenBank/DDBJ databases">
        <title>SpeciesPrimer: A bioinformatics pipeline dedicated to the design of qPCR primers for the quantification of bacterial species.</title>
        <authorList>
            <person name="Dreier M."/>
            <person name="Berthoud H."/>
            <person name="Shani N."/>
            <person name="Wechsler D."/>
            <person name="Junier P."/>
        </authorList>
    </citation>
    <scope>NUCLEOTIDE SEQUENCE [LARGE SCALE GENOMIC DNA]</scope>
    <source>
        <strain evidence="7">FAM13073</strain>
    </source>
</reference>
<dbReference type="SUPFAM" id="SSF55729">
    <property type="entry name" value="Acyl-CoA N-acyltransferases (Nat)"/>
    <property type="match status" value="1"/>
</dbReference>
<accession>A0A6L5A2B5</accession>
<evidence type="ECO:0000256" key="1">
    <source>
        <dbReference type="ARBA" id="ARBA00022679"/>
    </source>
</evidence>
<evidence type="ECO:0000313" key="8">
    <source>
        <dbReference type="Proteomes" id="UP000743107"/>
    </source>
</evidence>
<reference evidence="6" key="4">
    <citation type="submission" date="2020-11" db="EMBL/GenBank/DDBJ databases">
        <title>Antibiotic susceptibility profiles of Pediococcus pentosaceus from various origins and their implications for the safety assessment of strains with food-technology applications.</title>
        <authorList>
            <person name="Shani N."/>
            <person name="Oberhaensli S."/>
            <person name="Arias E."/>
        </authorList>
    </citation>
    <scope>NUCLEOTIDE SEQUENCE</scope>
    <source>
        <strain evidence="6">FAM 19164</strain>
    </source>
</reference>
<keyword evidence="2" id="KW-0012">Acyltransferase</keyword>
<feature type="domain" description="N-acetyltransferase" evidence="4">
    <location>
        <begin position="7"/>
        <end position="150"/>
    </location>
</feature>
<dbReference type="Proteomes" id="UP000743107">
    <property type="component" value="Unassembled WGS sequence"/>
</dbReference>
<comment type="similarity">
    <text evidence="3">Belongs to the acetyltransferase family. RimJ subfamily.</text>
</comment>
<dbReference type="Gene3D" id="3.40.630.30">
    <property type="match status" value="1"/>
</dbReference>
<dbReference type="PANTHER" id="PTHR43792">
    <property type="entry name" value="GNAT FAMILY, PUTATIVE (AFU_ORTHOLOGUE AFUA_3G00765)-RELATED-RELATED"/>
    <property type="match status" value="1"/>
</dbReference>
<comment type="caution">
    <text evidence="6">The sequence shown here is derived from an EMBL/GenBank/DDBJ whole genome shotgun (WGS) entry which is preliminary data.</text>
</comment>
<keyword evidence="7" id="KW-1185">Reference proteome</keyword>
<evidence type="ECO:0000256" key="3">
    <source>
        <dbReference type="ARBA" id="ARBA00038502"/>
    </source>
</evidence>
<dbReference type="InterPro" id="IPR051531">
    <property type="entry name" value="N-acetyltransferase"/>
</dbReference>